<proteinExistence type="predicted"/>
<dbReference type="EMBL" id="AP019368">
    <property type="protein sequence ID" value="BBH53959.1"/>
    <property type="molecule type" value="Genomic_DNA"/>
</dbReference>
<gene>
    <name evidence="1" type="ORF">JCM31447_24120</name>
</gene>
<sequence>MAKPKIYTGFFLLKPECGKFVEAPSVCELPFVHEFAISAVKGKVYNGREFSGDSIGYVISVGVSDVPISNTFCPFIPMEKGFNRAISALGKPTRCFA</sequence>
<dbReference type="KEGG" id="sbf:JCM31447_24120"/>
<name>A0A4P2VPY7_FLUSA</name>
<dbReference type="Proteomes" id="UP000291236">
    <property type="component" value="Chromosome"/>
</dbReference>
<evidence type="ECO:0000313" key="1">
    <source>
        <dbReference type="EMBL" id="BBH53959.1"/>
    </source>
</evidence>
<protein>
    <submittedName>
        <fullName evidence="1">Uncharacterized protein</fullName>
    </submittedName>
</protein>
<dbReference type="AlphaFoldDB" id="A0A4P2VPY7"/>
<dbReference type="RefSeq" id="WP_130610849.1">
    <property type="nucleotide sequence ID" value="NZ_AP019368.1"/>
</dbReference>
<accession>A0A4P2VPY7</accession>
<organism evidence="1 2">
    <name type="scientific">Fluviispira sanaruensis</name>
    <dbReference type="NCBI Taxonomy" id="2493639"/>
    <lineage>
        <taxon>Bacteria</taxon>
        <taxon>Pseudomonadati</taxon>
        <taxon>Bdellovibrionota</taxon>
        <taxon>Oligoflexia</taxon>
        <taxon>Silvanigrellales</taxon>
        <taxon>Silvanigrellaceae</taxon>
        <taxon>Fluviispira</taxon>
    </lineage>
</organism>
<keyword evidence="2" id="KW-1185">Reference proteome</keyword>
<reference evidence="1 2" key="1">
    <citation type="submission" date="2018-12" db="EMBL/GenBank/DDBJ databases">
        <title>Rubrispira sanarue gen. nov., sp., nov., a member of the order Silvanigrellales, isolated from a brackish lake in Hamamatsu Japan.</title>
        <authorList>
            <person name="Maejima Y."/>
            <person name="Iino T."/>
            <person name="Muraguchi Y."/>
            <person name="Fukuda K."/>
            <person name="Nojiri H."/>
            <person name="Ohkuma M."/>
            <person name="Moriuchi R."/>
            <person name="Dohra H."/>
            <person name="Kimbara K."/>
            <person name="Shintani M."/>
        </authorList>
    </citation>
    <scope>NUCLEOTIDE SEQUENCE [LARGE SCALE GENOMIC DNA]</scope>
    <source>
        <strain evidence="1 2">RF1110005</strain>
    </source>
</reference>
<evidence type="ECO:0000313" key="2">
    <source>
        <dbReference type="Proteomes" id="UP000291236"/>
    </source>
</evidence>